<dbReference type="InterPro" id="IPR004358">
    <property type="entry name" value="Sig_transdc_His_kin-like_C"/>
</dbReference>
<keyword evidence="3" id="KW-0547">Nucleotide-binding</keyword>
<dbReference type="Pfam" id="PF02518">
    <property type="entry name" value="HATPase_c"/>
    <property type="match status" value="1"/>
</dbReference>
<evidence type="ECO:0000256" key="3">
    <source>
        <dbReference type="ARBA" id="ARBA00022741"/>
    </source>
</evidence>
<feature type="compositionally biased region" description="Low complexity" evidence="7">
    <location>
        <begin position="564"/>
        <end position="580"/>
    </location>
</feature>
<dbReference type="InterPro" id="IPR005467">
    <property type="entry name" value="His_kinase_dom"/>
</dbReference>
<gene>
    <name evidence="12" type="ORF">C440_01978</name>
</gene>
<dbReference type="GO" id="GO:0000160">
    <property type="term" value="P:phosphorelay signal transduction system"/>
    <property type="evidence" value="ECO:0007669"/>
    <property type="project" value="UniProtKB-KW"/>
</dbReference>
<protein>
    <submittedName>
        <fullName evidence="12">Signal-transducing histidine kinase-like protein</fullName>
    </submittedName>
</protein>
<evidence type="ECO:0000259" key="9">
    <source>
        <dbReference type="PROSITE" id="PS50109"/>
    </source>
</evidence>
<dbReference type="EMBL" id="AOLN01000004">
    <property type="protein sequence ID" value="ELZ97977.1"/>
    <property type="molecule type" value="Genomic_DNA"/>
</dbReference>
<evidence type="ECO:0000256" key="4">
    <source>
        <dbReference type="ARBA" id="ARBA00022777"/>
    </source>
</evidence>
<feature type="transmembrane region" description="Helical" evidence="8">
    <location>
        <begin position="47"/>
        <end position="67"/>
    </location>
</feature>
<keyword evidence="8" id="KW-0472">Membrane</keyword>
<dbReference type="InterPro" id="IPR013767">
    <property type="entry name" value="PAS_fold"/>
</dbReference>
<sequence length="580" mass="62720">MNDSPLDSLDARAIAFAYLVFGVCGIFGGEALLWLGFGIPVSPTLALVKGLALVVISSAFVGGLVAWKNKRINRQQRSVRSSLNQLRSVLDASPVAILAVTPDGRVTRWNEAASETFGWDQQEVIGEFLPTIADDRRFEVISLIERSITADGLSNYPVERQRKDGEIREFRLSTAVVRDADGEASEVIGAFVDVTEQKQRERRLREFEMAVEQAGHAIYLTKSDGEITYVNPAFEAITGYERDEAVGKTPAILNSGEMDEAYYEELWETIETGSTWQEQITDQRKSGELYTAIQTIASITEGDEVLGYVAIQSDITESVLTRQRLGVLNRMLRHNLRNRVNVIEGYAAVIRSDATDESLIAAADNILSASAELAIVADKAQTVADLLESEGTARRVTDMVAVSVDHAESQYPDATVSSTVESECSRVVDNRLRVAIDELVSNALEHGGGTVHIDVFPSSTDSTKLVVRVSDDGPGLPQTEWEVIERGEETPLEHGTGMGLWLVNWVVTKVGGSMALESSHLGGATVVLEVPIVGPETFGSPKSSDDSGDSGGSNETDDSESSDSTDVSNGSEPSESPSGR</sequence>
<dbReference type="Proteomes" id="UP000011550">
    <property type="component" value="Unassembled WGS sequence"/>
</dbReference>
<evidence type="ECO:0000256" key="6">
    <source>
        <dbReference type="ARBA" id="ARBA00023012"/>
    </source>
</evidence>
<dbReference type="SUPFAM" id="SSF55874">
    <property type="entry name" value="ATPase domain of HSP90 chaperone/DNA topoisomerase II/histidine kinase"/>
    <property type="match status" value="1"/>
</dbReference>
<dbReference type="InterPro" id="IPR000700">
    <property type="entry name" value="PAS-assoc_C"/>
</dbReference>
<dbReference type="PROSITE" id="PS50113">
    <property type="entry name" value="PAC"/>
    <property type="match status" value="1"/>
</dbReference>
<dbReference type="RefSeq" id="WP_008317758.1">
    <property type="nucleotide sequence ID" value="NZ_AOLN01000004.1"/>
</dbReference>
<evidence type="ECO:0000256" key="2">
    <source>
        <dbReference type="ARBA" id="ARBA00022679"/>
    </source>
</evidence>
<dbReference type="PROSITE" id="PS50109">
    <property type="entry name" value="HIS_KIN"/>
    <property type="match status" value="1"/>
</dbReference>
<feature type="domain" description="Histidine kinase" evidence="9">
    <location>
        <begin position="331"/>
        <end position="534"/>
    </location>
</feature>
<dbReference type="CDD" id="cd00130">
    <property type="entry name" value="PAS"/>
    <property type="match status" value="2"/>
</dbReference>
<keyword evidence="5" id="KW-0067">ATP-binding</keyword>
<keyword evidence="1" id="KW-0597">Phosphoprotein</keyword>
<dbReference type="InterPro" id="IPR036890">
    <property type="entry name" value="HATPase_C_sf"/>
</dbReference>
<keyword evidence="13" id="KW-1185">Reference proteome</keyword>
<evidence type="ECO:0000256" key="8">
    <source>
        <dbReference type="SAM" id="Phobius"/>
    </source>
</evidence>
<feature type="domain" description="PAC" evidence="11">
    <location>
        <begin position="154"/>
        <end position="206"/>
    </location>
</feature>
<name>M0IPM5_9EURY</name>
<keyword evidence="4 12" id="KW-0418">Kinase</keyword>
<dbReference type="Pfam" id="PF13426">
    <property type="entry name" value="PAS_9"/>
    <property type="match status" value="1"/>
</dbReference>
<feature type="domain" description="PAS" evidence="10">
    <location>
        <begin position="82"/>
        <end position="151"/>
    </location>
</feature>
<evidence type="ECO:0000259" key="11">
    <source>
        <dbReference type="PROSITE" id="PS50113"/>
    </source>
</evidence>
<dbReference type="InterPro" id="IPR000014">
    <property type="entry name" value="PAS"/>
</dbReference>
<dbReference type="PRINTS" id="PR00344">
    <property type="entry name" value="BCTRLSENSOR"/>
</dbReference>
<dbReference type="InterPro" id="IPR035965">
    <property type="entry name" value="PAS-like_dom_sf"/>
</dbReference>
<dbReference type="InterPro" id="IPR003594">
    <property type="entry name" value="HATPase_dom"/>
</dbReference>
<evidence type="ECO:0000313" key="13">
    <source>
        <dbReference type="Proteomes" id="UP000011550"/>
    </source>
</evidence>
<feature type="domain" description="PAS" evidence="10">
    <location>
        <begin position="203"/>
        <end position="249"/>
    </location>
</feature>
<dbReference type="STRING" id="662479.C440_01978"/>
<dbReference type="GO" id="GO:0006355">
    <property type="term" value="P:regulation of DNA-templated transcription"/>
    <property type="evidence" value="ECO:0007669"/>
    <property type="project" value="InterPro"/>
</dbReference>
<dbReference type="PATRIC" id="fig|662479.7.peg.408"/>
<accession>M0IPM5</accession>
<dbReference type="PANTHER" id="PTHR43065">
    <property type="entry name" value="SENSOR HISTIDINE KINASE"/>
    <property type="match status" value="1"/>
</dbReference>
<dbReference type="Gene3D" id="3.30.565.10">
    <property type="entry name" value="Histidine kinase-like ATPase, C-terminal domain"/>
    <property type="match status" value="1"/>
</dbReference>
<dbReference type="GO" id="GO:0005524">
    <property type="term" value="F:ATP binding"/>
    <property type="evidence" value="ECO:0007669"/>
    <property type="project" value="UniProtKB-KW"/>
</dbReference>
<evidence type="ECO:0000256" key="7">
    <source>
        <dbReference type="SAM" id="MobiDB-lite"/>
    </source>
</evidence>
<evidence type="ECO:0000313" key="12">
    <source>
        <dbReference type="EMBL" id="ELZ97977.1"/>
    </source>
</evidence>
<proteinExistence type="predicted"/>
<dbReference type="SMART" id="SM00091">
    <property type="entry name" value="PAS"/>
    <property type="match status" value="2"/>
</dbReference>
<dbReference type="Gene3D" id="3.30.450.20">
    <property type="entry name" value="PAS domain"/>
    <property type="match status" value="2"/>
</dbReference>
<dbReference type="Pfam" id="PF00989">
    <property type="entry name" value="PAS"/>
    <property type="match status" value="1"/>
</dbReference>
<feature type="transmembrane region" description="Helical" evidence="8">
    <location>
        <begin position="12"/>
        <end position="35"/>
    </location>
</feature>
<dbReference type="InterPro" id="IPR001610">
    <property type="entry name" value="PAC"/>
</dbReference>
<dbReference type="PROSITE" id="PS50112">
    <property type="entry name" value="PAS"/>
    <property type="match status" value="2"/>
</dbReference>
<dbReference type="OrthoDB" id="200505at2157"/>
<keyword evidence="2" id="KW-0808">Transferase</keyword>
<keyword evidence="8" id="KW-1133">Transmembrane helix</keyword>
<keyword evidence="6" id="KW-0902">Two-component regulatory system</keyword>
<dbReference type="SUPFAM" id="SSF55785">
    <property type="entry name" value="PYP-like sensor domain (PAS domain)"/>
    <property type="match status" value="2"/>
</dbReference>
<dbReference type="AlphaFoldDB" id="M0IPM5"/>
<comment type="caution">
    <text evidence="12">The sequence shown here is derived from an EMBL/GenBank/DDBJ whole genome shotgun (WGS) entry which is preliminary data.</text>
</comment>
<reference evidence="12 13" key="1">
    <citation type="journal article" date="2014" name="PLoS Genet.">
        <title>Phylogenetically driven sequencing of extremely halophilic archaea reveals strategies for static and dynamic osmo-response.</title>
        <authorList>
            <person name="Becker E.A."/>
            <person name="Seitzer P.M."/>
            <person name="Tritt A."/>
            <person name="Larsen D."/>
            <person name="Krusor M."/>
            <person name="Yao A.I."/>
            <person name="Wu D."/>
            <person name="Madern D."/>
            <person name="Eisen J.A."/>
            <person name="Darling A.E."/>
            <person name="Facciotti M.T."/>
        </authorList>
    </citation>
    <scope>NUCLEOTIDE SEQUENCE [LARGE SCALE GENOMIC DNA]</scope>
    <source>
        <strain evidence="12 13">ATCC BAA-1512</strain>
    </source>
</reference>
<organism evidence="12 13">
    <name type="scientific">Haloferax mucosum ATCC BAA-1512</name>
    <dbReference type="NCBI Taxonomy" id="662479"/>
    <lineage>
        <taxon>Archaea</taxon>
        <taxon>Methanobacteriati</taxon>
        <taxon>Methanobacteriota</taxon>
        <taxon>Stenosarchaea group</taxon>
        <taxon>Halobacteria</taxon>
        <taxon>Halobacteriales</taxon>
        <taxon>Haloferacaceae</taxon>
        <taxon>Haloferax</taxon>
    </lineage>
</organism>
<feature type="region of interest" description="Disordered" evidence="7">
    <location>
        <begin position="536"/>
        <end position="580"/>
    </location>
</feature>
<evidence type="ECO:0000256" key="5">
    <source>
        <dbReference type="ARBA" id="ARBA00022840"/>
    </source>
</evidence>
<dbReference type="SMART" id="SM00387">
    <property type="entry name" value="HATPase_c"/>
    <property type="match status" value="1"/>
</dbReference>
<dbReference type="GO" id="GO:0016301">
    <property type="term" value="F:kinase activity"/>
    <property type="evidence" value="ECO:0007669"/>
    <property type="project" value="UniProtKB-KW"/>
</dbReference>
<dbReference type="SMART" id="SM00086">
    <property type="entry name" value="PAC"/>
    <property type="match status" value="2"/>
</dbReference>
<keyword evidence="8" id="KW-0812">Transmembrane</keyword>
<evidence type="ECO:0000256" key="1">
    <source>
        <dbReference type="ARBA" id="ARBA00022553"/>
    </source>
</evidence>
<evidence type="ECO:0000259" key="10">
    <source>
        <dbReference type="PROSITE" id="PS50112"/>
    </source>
</evidence>
<dbReference type="NCBIfam" id="TIGR00229">
    <property type="entry name" value="sensory_box"/>
    <property type="match status" value="2"/>
</dbReference>